<dbReference type="AlphaFoldDB" id="A0A371D9G7"/>
<reference evidence="2 3" key="1">
    <citation type="journal article" date="2018" name="Biotechnol. Biofuels">
        <title>Integrative visual omics of the white-rot fungus Polyporus brumalis exposes the biotechnological potential of its oxidative enzymes for delignifying raw plant biomass.</title>
        <authorList>
            <person name="Miyauchi S."/>
            <person name="Rancon A."/>
            <person name="Drula E."/>
            <person name="Hage H."/>
            <person name="Chaduli D."/>
            <person name="Favel A."/>
            <person name="Grisel S."/>
            <person name="Henrissat B."/>
            <person name="Herpoel-Gimbert I."/>
            <person name="Ruiz-Duenas F.J."/>
            <person name="Chevret D."/>
            <person name="Hainaut M."/>
            <person name="Lin J."/>
            <person name="Wang M."/>
            <person name="Pangilinan J."/>
            <person name="Lipzen A."/>
            <person name="Lesage-Meessen L."/>
            <person name="Navarro D."/>
            <person name="Riley R."/>
            <person name="Grigoriev I.V."/>
            <person name="Zhou S."/>
            <person name="Raouche S."/>
            <person name="Rosso M.N."/>
        </authorList>
    </citation>
    <scope>NUCLEOTIDE SEQUENCE [LARGE SCALE GENOMIC DNA]</scope>
    <source>
        <strain evidence="2 3">BRFM 1820</strain>
    </source>
</reference>
<feature type="compositionally biased region" description="Basic residues" evidence="1">
    <location>
        <begin position="29"/>
        <end position="43"/>
    </location>
</feature>
<evidence type="ECO:0000256" key="1">
    <source>
        <dbReference type="SAM" id="MobiDB-lite"/>
    </source>
</evidence>
<keyword evidence="3" id="KW-1185">Reference proteome</keyword>
<name>A0A371D9G7_9APHY</name>
<organism evidence="2 3">
    <name type="scientific">Lentinus brumalis</name>
    <dbReference type="NCBI Taxonomy" id="2498619"/>
    <lineage>
        <taxon>Eukaryota</taxon>
        <taxon>Fungi</taxon>
        <taxon>Dikarya</taxon>
        <taxon>Basidiomycota</taxon>
        <taxon>Agaricomycotina</taxon>
        <taxon>Agaricomycetes</taxon>
        <taxon>Polyporales</taxon>
        <taxon>Polyporaceae</taxon>
        <taxon>Lentinus</taxon>
    </lineage>
</organism>
<dbReference type="Proteomes" id="UP000256964">
    <property type="component" value="Unassembled WGS sequence"/>
</dbReference>
<evidence type="ECO:0000313" key="2">
    <source>
        <dbReference type="EMBL" id="RDX49185.1"/>
    </source>
</evidence>
<feature type="region of interest" description="Disordered" evidence="1">
    <location>
        <begin position="1"/>
        <end position="46"/>
    </location>
</feature>
<proteinExistence type="predicted"/>
<feature type="compositionally biased region" description="Basic and acidic residues" evidence="1">
    <location>
        <begin position="214"/>
        <end position="227"/>
    </location>
</feature>
<sequence>MVKTRSSKNASQAASPPPQAGSATTSIPQRKRSTTSAKAKKAFSKPCEKGTENNELVIFEIPMLPEDWELLPHPRSPKSDRCRTNQANLLSTREQVRRWMFLNRCDHIMWFDASQVYCTPCDKVIELRGKKHGVYEVYHYVKHWERKHQPKKNCRKKGMTSGKQRRTATRRSSHPQGLAALQTPELTSDDSADMVVDSDTISLPRTPDAPSSHRLPETHPEGKEFRRNVSPLETAASLWHTPSPGPSTDVVTPEIGIKSPIPPRELDASHERGEDGTHQALRPRSEQINPYGGPERELSPRLHALTGLEVHLDLAAVHWDTVPKTLPPTLRYGSPEWRLLGELADFAEMRPHTADIDSNSGDSETEVERVLGCRNCSSVSRLGLQLETSDFAPGDASCRFPVSNIRSSAS</sequence>
<evidence type="ECO:0000313" key="3">
    <source>
        <dbReference type="Proteomes" id="UP000256964"/>
    </source>
</evidence>
<gene>
    <name evidence="2" type="ORF">OH76DRAFT_1404084</name>
</gene>
<feature type="compositionally biased region" description="Basic and acidic residues" evidence="1">
    <location>
        <begin position="264"/>
        <end position="277"/>
    </location>
</feature>
<feature type="compositionally biased region" description="Basic residues" evidence="1">
    <location>
        <begin position="148"/>
        <end position="173"/>
    </location>
</feature>
<accession>A0A371D9G7</accession>
<feature type="region of interest" description="Disordered" evidence="1">
    <location>
        <begin position="148"/>
        <end position="291"/>
    </location>
</feature>
<protein>
    <submittedName>
        <fullName evidence="2">Uncharacterized protein</fullName>
    </submittedName>
</protein>
<dbReference type="EMBL" id="KZ857407">
    <property type="protein sequence ID" value="RDX49185.1"/>
    <property type="molecule type" value="Genomic_DNA"/>
</dbReference>